<feature type="region of interest" description="Disordered" evidence="1">
    <location>
        <begin position="156"/>
        <end position="176"/>
    </location>
</feature>
<dbReference type="EMBL" id="VTPC01001482">
    <property type="protein sequence ID" value="KAF2901833.1"/>
    <property type="molecule type" value="Genomic_DNA"/>
</dbReference>
<protein>
    <submittedName>
        <fullName evidence="2">Uncharacterized protein</fullName>
    </submittedName>
</protein>
<name>A0A8K0DEM0_IGNLU</name>
<evidence type="ECO:0000256" key="1">
    <source>
        <dbReference type="SAM" id="MobiDB-lite"/>
    </source>
</evidence>
<feature type="compositionally biased region" description="Basic and acidic residues" evidence="1">
    <location>
        <begin position="159"/>
        <end position="176"/>
    </location>
</feature>
<dbReference type="Proteomes" id="UP000801492">
    <property type="component" value="Unassembled WGS sequence"/>
</dbReference>
<dbReference type="AlphaFoldDB" id="A0A8K0DEM0"/>
<evidence type="ECO:0000313" key="3">
    <source>
        <dbReference type="Proteomes" id="UP000801492"/>
    </source>
</evidence>
<keyword evidence="3" id="KW-1185">Reference proteome</keyword>
<gene>
    <name evidence="2" type="ORF">ILUMI_04355</name>
</gene>
<reference evidence="2" key="1">
    <citation type="submission" date="2019-08" db="EMBL/GenBank/DDBJ databases">
        <title>The genome of the North American firefly Photinus pyralis.</title>
        <authorList>
            <consortium name="Photinus pyralis genome working group"/>
            <person name="Fallon T.R."/>
            <person name="Sander Lower S.E."/>
            <person name="Weng J.-K."/>
        </authorList>
    </citation>
    <scope>NUCLEOTIDE SEQUENCE</scope>
    <source>
        <strain evidence="2">TRF0915ILg1</strain>
        <tissue evidence="2">Whole body</tissue>
    </source>
</reference>
<accession>A0A8K0DEM0</accession>
<proteinExistence type="predicted"/>
<organism evidence="2 3">
    <name type="scientific">Ignelater luminosus</name>
    <name type="common">Cucubano</name>
    <name type="synonym">Pyrophorus luminosus</name>
    <dbReference type="NCBI Taxonomy" id="2038154"/>
    <lineage>
        <taxon>Eukaryota</taxon>
        <taxon>Metazoa</taxon>
        <taxon>Ecdysozoa</taxon>
        <taxon>Arthropoda</taxon>
        <taxon>Hexapoda</taxon>
        <taxon>Insecta</taxon>
        <taxon>Pterygota</taxon>
        <taxon>Neoptera</taxon>
        <taxon>Endopterygota</taxon>
        <taxon>Coleoptera</taxon>
        <taxon>Polyphaga</taxon>
        <taxon>Elateriformia</taxon>
        <taxon>Elateroidea</taxon>
        <taxon>Elateridae</taxon>
        <taxon>Agrypninae</taxon>
        <taxon>Pyrophorini</taxon>
        <taxon>Ignelater</taxon>
    </lineage>
</organism>
<evidence type="ECO:0000313" key="2">
    <source>
        <dbReference type="EMBL" id="KAF2901833.1"/>
    </source>
</evidence>
<sequence length="315" mass="35864">MPKVKDKQKYERKYDEDTLHMVLSDISDGMSKKRLLWCMAFLEKYCKGKQIDETDTSKIIIEVVDDFIREDEINKMPIIFDCNEPSASISAVTCNKGRDETNNAIPLSPELSTSAEQSHAALNCSRDFTTIDSIQSSLSNTDLEKNGVQLKQYQMWPKTPERKGKRQNEKLPKDSHARNLRLEEKNVTQISLQNVEGFGVGSNKTERELKECDKENETEGILKECENHIAVYGNRGPPRNIIKNKDRTGLSSWSGSLEFADRKDLPKKIGTSILYECKAALIQRLMVWVVIAYRSKSPLIFLEDYMDSQATSAVP</sequence>
<comment type="caution">
    <text evidence="2">The sequence shown here is derived from an EMBL/GenBank/DDBJ whole genome shotgun (WGS) entry which is preliminary data.</text>
</comment>